<protein>
    <submittedName>
        <fullName evidence="1">F-box protein</fullName>
    </submittedName>
</protein>
<keyword evidence="2" id="KW-1185">Reference proteome</keyword>
<organism evidence="1 2">
    <name type="scientific">Melia azedarach</name>
    <name type="common">Chinaberry tree</name>
    <dbReference type="NCBI Taxonomy" id="155640"/>
    <lineage>
        <taxon>Eukaryota</taxon>
        <taxon>Viridiplantae</taxon>
        <taxon>Streptophyta</taxon>
        <taxon>Embryophyta</taxon>
        <taxon>Tracheophyta</taxon>
        <taxon>Spermatophyta</taxon>
        <taxon>Magnoliopsida</taxon>
        <taxon>eudicotyledons</taxon>
        <taxon>Gunneridae</taxon>
        <taxon>Pentapetalae</taxon>
        <taxon>rosids</taxon>
        <taxon>malvids</taxon>
        <taxon>Sapindales</taxon>
        <taxon>Meliaceae</taxon>
        <taxon>Melia</taxon>
    </lineage>
</organism>
<evidence type="ECO:0000313" key="1">
    <source>
        <dbReference type="EMBL" id="KAJ4707181.1"/>
    </source>
</evidence>
<accession>A0ACC1X6W4</accession>
<reference evidence="1 2" key="1">
    <citation type="journal article" date="2023" name="Science">
        <title>Complex scaffold remodeling in plant triterpene biosynthesis.</title>
        <authorList>
            <person name="De La Pena R."/>
            <person name="Hodgson H."/>
            <person name="Liu J.C."/>
            <person name="Stephenson M.J."/>
            <person name="Martin A.C."/>
            <person name="Owen C."/>
            <person name="Harkess A."/>
            <person name="Leebens-Mack J."/>
            <person name="Jimenez L.E."/>
            <person name="Osbourn A."/>
            <person name="Sattely E.S."/>
        </authorList>
    </citation>
    <scope>NUCLEOTIDE SEQUENCE [LARGE SCALE GENOMIC DNA]</scope>
    <source>
        <strain evidence="2">cv. JPN11</strain>
        <tissue evidence="1">Leaf</tissue>
    </source>
</reference>
<evidence type="ECO:0000313" key="2">
    <source>
        <dbReference type="Proteomes" id="UP001164539"/>
    </source>
</evidence>
<gene>
    <name evidence="1" type="ORF">OWV82_020737</name>
</gene>
<dbReference type="EMBL" id="CM051404">
    <property type="protein sequence ID" value="KAJ4707181.1"/>
    <property type="molecule type" value="Genomic_DNA"/>
</dbReference>
<comment type="caution">
    <text evidence="1">The sequence shown here is derived from an EMBL/GenBank/DDBJ whole genome shotgun (WGS) entry which is preliminary data.</text>
</comment>
<name>A0ACC1X6W4_MELAZ</name>
<sequence>MNRLVYAVHHVLLSHCGSIDTFKLSTREAAFTTCDFDSWTHFLSKNGIKELSLEYVCSAHEFKYELPSCLFSCQQLTHLHITNVLLEPPDTFHGFRNLVHLQLDTFVNKTEVLASLVCVCPVLERLVLKNFENLAHFSIQALKLNYLYLEGSLTLPIVLQNCPALAAISLGIELDNFEFQVQESICHLVDDLSRLTNLECLNISSWFLTMLFQPASNCEDTTGT</sequence>
<proteinExistence type="predicted"/>
<dbReference type="Proteomes" id="UP001164539">
    <property type="component" value="Chromosome 11"/>
</dbReference>